<dbReference type="AlphaFoldDB" id="A0A699KWP4"/>
<feature type="compositionally biased region" description="Basic and acidic residues" evidence="1">
    <location>
        <begin position="50"/>
        <end position="70"/>
    </location>
</feature>
<evidence type="ECO:0000256" key="1">
    <source>
        <dbReference type="SAM" id="MobiDB-lite"/>
    </source>
</evidence>
<comment type="caution">
    <text evidence="2">The sequence shown here is derived from an EMBL/GenBank/DDBJ whole genome shotgun (WGS) entry which is preliminary data.</text>
</comment>
<feature type="non-terminal residue" evidence="2">
    <location>
        <position position="1"/>
    </location>
</feature>
<gene>
    <name evidence="2" type="ORF">Tci_681758</name>
</gene>
<protein>
    <submittedName>
        <fullName evidence="2">Uncharacterized protein</fullName>
    </submittedName>
</protein>
<organism evidence="2">
    <name type="scientific">Tanacetum cinerariifolium</name>
    <name type="common">Dalmatian daisy</name>
    <name type="synonym">Chrysanthemum cinerariifolium</name>
    <dbReference type="NCBI Taxonomy" id="118510"/>
    <lineage>
        <taxon>Eukaryota</taxon>
        <taxon>Viridiplantae</taxon>
        <taxon>Streptophyta</taxon>
        <taxon>Embryophyta</taxon>
        <taxon>Tracheophyta</taxon>
        <taxon>Spermatophyta</taxon>
        <taxon>Magnoliopsida</taxon>
        <taxon>eudicotyledons</taxon>
        <taxon>Gunneridae</taxon>
        <taxon>Pentapetalae</taxon>
        <taxon>asterids</taxon>
        <taxon>campanulids</taxon>
        <taxon>Asterales</taxon>
        <taxon>Asteraceae</taxon>
        <taxon>Asteroideae</taxon>
        <taxon>Anthemideae</taxon>
        <taxon>Anthemidinae</taxon>
        <taxon>Tanacetum</taxon>
    </lineage>
</organism>
<accession>A0A699KWP4</accession>
<evidence type="ECO:0000313" key="2">
    <source>
        <dbReference type="EMBL" id="GFB09787.1"/>
    </source>
</evidence>
<dbReference type="EMBL" id="BKCJ010551487">
    <property type="protein sequence ID" value="GFB09787.1"/>
    <property type="molecule type" value="Genomic_DNA"/>
</dbReference>
<feature type="region of interest" description="Disordered" evidence="1">
    <location>
        <begin position="39"/>
        <end position="70"/>
    </location>
</feature>
<name>A0A699KWP4_TANCI</name>
<reference evidence="2" key="1">
    <citation type="journal article" date="2019" name="Sci. Rep.">
        <title>Draft genome of Tanacetum cinerariifolium, the natural source of mosquito coil.</title>
        <authorList>
            <person name="Yamashiro T."/>
            <person name="Shiraishi A."/>
            <person name="Satake H."/>
            <person name="Nakayama K."/>
        </authorList>
    </citation>
    <scope>NUCLEOTIDE SEQUENCE</scope>
</reference>
<sequence length="147" mass="16191">SVGFDDMLDPGCKDHPLNDNVPKAVSVIVYRATLQASPSPNAMEYQEPQPTDKESVGFDDMLDPRSKDHLLNDNVPKGLVKLVDTMSGEDNTSDDKLDETVAGGVIIDRAMLQASPPPNAMEYQEPHLTSKVDATVFVIQVHRVLFW</sequence>
<proteinExistence type="predicted"/>